<dbReference type="GO" id="GO:0005524">
    <property type="term" value="F:ATP binding"/>
    <property type="evidence" value="ECO:0007669"/>
    <property type="project" value="UniProtKB-KW"/>
</dbReference>
<evidence type="ECO:0000256" key="2">
    <source>
        <dbReference type="ARBA" id="ARBA00022515"/>
    </source>
</evidence>
<dbReference type="Pfam" id="PF00772">
    <property type="entry name" value="DnaB"/>
    <property type="match status" value="1"/>
</dbReference>
<dbReference type="Pfam" id="PF03796">
    <property type="entry name" value="DnaB_C"/>
    <property type="match status" value="1"/>
</dbReference>
<dbReference type="EC" id="5.6.2.3" evidence="10"/>
<comment type="similarity">
    <text evidence="1">Belongs to the helicase family. DnaB subfamily.</text>
</comment>
<sequence>MNDLNDLYSDEIEYAIIGALILDENTDQEADKPKSKAYYKALERLKPSYFYEPSNRAAFKQIINLHKKGCSPDDAIMRAQLLAECTEEFDEEGIEEYFEGFQELSQSKLNDYVETIIELWGKRKIIKEYDKLQEQVSLGQISLDEMLVQQKKVAEQIEGTRTKEVASRTYKDMKRGLLEKMKKNAESGSTVTGLSTGYKELDELTCGLQDSDLIIIAGRPSMGKTTLACNIMDNIASTGKRTLTFSIEMPGDQLLLRSWASVGTINQTALRTGRLNELEQGRLSAAIEKVDLWDAHVIDDGKMNIQQIVNEAKKLHEESPISAIMLDYLQLMKLPESNSKADAIGEVSRELKHLAGELGVPIIVLSQLSRNLENRQDKRPINSDLRDSGAIEQDADLILFVYRDEVYNPDSEDKGFAEIIIGKQRNGPLGTVKVKFEGQYSRFIDIPETEKIDPVEDYLKTAEPLDLNSATSPL</sequence>
<proteinExistence type="inferred from homology"/>
<dbReference type="AlphaFoldDB" id="A0A5B1C4S6"/>
<dbReference type="GO" id="GO:0006269">
    <property type="term" value="P:DNA replication, synthesis of primer"/>
    <property type="evidence" value="ECO:0007669"/>
    <property type="project" value="UniProtKB-KW"/>
</dbReference>
<comment type="catalytic activity">
    <reaction evidence="11">
        <text>ATP + H2O = ADP + phosphate + H(+)</text>
        <dbReference type="Rhea" id="RHEA:13065"/>
        <dbReference type="ChEBI" id="CHEBI:15377"/>
        <dbReference type="ChEBI" id="CHEBI:15378"/>
        <dbReference type="ChEBI" id="CHEBI:30616"/>
        <dbReference type="ChEBI" id="CHEBI:43474"/>
        <dbReference type="ChEBI" id="CHEBI:456216"/>
        <dbReference type="EC" id="5.6.2.3"/>
    </reaction>
</comment>
<accession>A0A5B1C4S6</accession>
<dbReference type="GO" id="GO:0003677">
    <property type="term" value="F:DNA binding"/>
    <property type="evidence" value="ECO:0007669"/>
    <property type="project" value="UniProtKB-KW"/>
</dbReference>
<dbReference type="GO" id="GO:0016787">
    <property type="term" value="F:hydrolase activity"/>
    <property type="evidence" value="ECO:0007669"/>
    <property type="project" value="UniProtKB-KW"/>
</dbReference>
<dbReference type="GO" id="GO:1990077">
    <property type="term" value="C:primosome complex"/>
    <property type="evidence" value="ECO:0007669"/>
    <property type="project" value="UniProtKB-KW"/>
</dbReference>
<dbReference type="GO" id="GO:0043139">
    <property type="term" value="F:5'-3' DNA helicase activity"/>
    <property type="evidence" value="ECO:0007669"/>
    <property type="project" value="UniProtKB-EC"/>
</dbReference>
<dbReference type="Gene3D" id="3.40.50.300">
    <property type="entry name" value="P-loop containing nucleotide triphosphate hydrolases"/>
    <property type="match status" value="1"/>
</dbReference>
<evidence type="ECO:0000256" key="6">
    <source>
        <dbReference type="ARBA" id="ARBA00022806"/>
    </source>
</evidence>
<keyword evidence="5" id="KW-0378">Hydrolase</keyword>
<keyword evidence="3" id="KW-0235">DNA replication</keyword>
<dbReference type="Proteomes" id="UP000323225">
    <property type="component" value="Unassembled WGS sequence"/>
</dbReference>
<dbReference type="InterPro" id="IPR007693">
    <property type="entry name" value="DNA_helicase_DnaB-like_N"/>
</dbReference>
<keyword evidence="6 13" id="KW-0347">Helicase</keyword>
<dbReference type="PROSITE" id="PS51199">
    <property type="entry name" value="SF4_HELICASE"/>
    <property type="match status" value="1"/>
</dbReference>
<evidence type="ECO:0000259" key="12">
    <source>
        <dbReference type="PROSITE" id="PS51199"/>
    </source>
</evidence>
<evidence type="ECO:0000256" key="5">
    <source>
        <dbReference type="ARBA" id="ARBA00022801"/>
    </source>
</evidence>
<dbReference type="PANTHER" id="PTHR30153:SF2">
    <property type="entry name" value="REPLICATIVE DNA HELICASE"/>
    <property type="match status" value="1"/>
</dbReference>
<organism evidence="13 14">
    <name type="scientific">Vibrio cholerae</name>
    <dbReference type="NCBI Taxonomy" id="666"/>
    <lineage>
        <taxon>Bacteria</taxon>
        <taxon>Pseudomonadati</taxon>
        <taxon>Pseudomonadota</taxon>
        <taxon>Gammaproteobacteria</taxon>
        <taxon>Vibrionales</taxon>
        <taxon>Vibrionaceae</taxon>
        <taxon>Vibrio</taxon>
    </lineage>
</organism>
<dbReference type="GO" id="GO:0005829">
    <property type="term" value="C:cytosol"/>
    <property type="evidence" value="ECO:0007669"/>
    <property type="project" value="TreeGrafter"/>
</dbReference>
<dbReference type="SUPFAM" id="SSF48024">
    <property type="entry name" value="N-terminal domain of DnaB helicase"/>
    <property type="match status" value="1"/>
</dbReference>
<evidence type="ECO:0000256" key="3">
    <source>
        <dbReference type="ARBA" id="ARBA00022705"/>
    </source>
</evidence>
<dbReference type="InterPro" id="IPR007694">
    <property type="entry name" value="DNA_helicase_DnaB-like_C"/>
</dbReference>
<evidence type="ECO:0000256" key="11">
    <source>
        <dbReference type="ARBA" id="ARBA00048954"/>
    </source>
</evidence>
<evidence type="ECO:0000256" key="1">
    <source>
        <dbReference type="ARBA" id="ARBA00008428"/>
    </source>
</evidence>
<dbReference type="PANTHER" id="PTHR30153">
    <property type="entry name" value="REPLICATIVE DNA HELICASE DNAB"/>
    <property type="match status" value="1"/>
</dbReference>
<evidence type="ECO:0000256" key="9">
    <source>
        <dbReference type="ARBA" id="ARBA00023235"/>
    </source>
</evidence>
<keyword evidence="2" id="KW-0639">Primosome</keyword>
<keyword evidence="9" id="KW-0413">Isomerase</keyword>
<dbReference type="SMART" id="SM00382">
    <property type="entry name" value="AAA"/>
    <property type="match status" value="1"/>
</dbReference>
<protein>
    <recommendedName>
        <fullName evidence="10">DNA 5'-3' helicase</fullName>
        <ecNumber evidence="10">5.6.2.3</ecNumber>
    </recommendedName>
</protein>
<comment type="caution">
    <text evidence="13">The sequence shown here is derived from an EMBL/GenBank/DDBJ whole genome shotgun (WGS) entry which is preliminary data.</text>
</comment>
<dbReference type="SUPFAM" id="SSF52540">
    <property type="entry name" value="P-loop containing nucleoside triphosphate hydrolases"/>
    <property type="match status" value="1"/>
</dbReference>
<feature type="domain" description="SF4 helicase" evidence="12">
    <location>
        <begin position="187"/>
        <end position="450"/>
    </location>
</feature>
<dbReference type="InterPro" id="IPR016136">
    <property type="entry name" value="DNA_helicase_N/primase_C"/>
</dbReference>
<dbReference type="Gene3D" id="1.10.860.10">
    <property type="entry name" value="DNAb Helicase, Chain A"/>
    <property type="match status" value="1"/>
</dbReference>
<name>A0A5B1C4S6_VIBCL</name>
<keyword evidence="7" id="KW-0067">ATP-binding</keyword>
<evidence type="ECO:0000256" key="4">
    <source>
        <dbReference type="ARBA" id="ARBA00022741"/>
    </source>
</evidence>
<evidence type="ECO:0000313" key="14">
    <source>
        <dbReference type="Proteomes" id="UP000323225"/>
    </source>
</evidence>
<reference evidence="13 14" key="1">
    <citation type="submission" date="2019-09" db="EMBL/GenBank/DDBJ databases">
        <authorList>
            <person name="Kritzky A."/>
            <person name="Schelkanova E.Y."/>
            <person name="Alkhova Z.V."/>
            <person name="Smirnova N.I."/>
        </authorList>
    </citation>
    <scope>NUCLEOTIDE SEQUENCE [LARGE SCALE GENOMIC DNA]</scope>
    <source>
        <strain evidence="13 14">M1526</strain>
    </source>
</reference>
<gene>
    <name evidence="13" type="ORF">F0M16_10360</name>
</gene>
<dbReference type="EMBL" id="VUAA01000010">
    <property type="protein sequence ID" value="KAA1254660.1"/>
    <property type="molecule type" value="Genomic_DNA"/>
</dbReference>
<keyword evidence="4" id="KW-0547">Nucleotide-binding</keyword>
<dbReference type="InterPro" id="IPR027417">
    <property type="entry name" value="P-loop_NTPase"/>
</dbReference>
<dbReference type="CDD" id="cd00984">
    <property type="entry name" value="DnaB_C"/>
    <property type="match status" value="1"/>
</dbReference>
<evidence type="ECO:0000256" key="8">
    <source>
        <dbReference type="ARBA" id="ARBA00023125"/>
    </source>
</evidence>
<dbReference type="InterPro" id="IPR003593">
    <property type="entry name" value="AAA+_ATPase"/>
</dbReference>
<keyword evidence="8" id="KW-0238">DNA-binding</keyword>
<dbReference type="InterPro" id="IPR036185">
    <property type="entry name" value="DNA_heli_DnaB-like_N_sf"/>
</dbReference>
<evidence type="ECO:0000313" key="13">
    <source>
        <dbReference type="EMBL" id="KAA1254660.1"/>
    </source>
</evidence>
<evidence type="ECO:0000256" key="10">
    <source>
        <dbReference type="ARBA" id="ARBA00044969"/>
    </source>
</evidence>
<evidence type="ECO:0000256" key="7">
    <source>
        <dbReference type="ARBA" id="ARBA00022840"/>
    </source>
</evidence>